<dbReference type="HAMAP" id="MF_01152">
    <property type="entry name" value="DnaJ"/>
    <property type="match status" value="1"/>
</dbReference>
<dbReference type="PROSITE" id="PS00636">
    <property type="entry name" value="DNAJ_1"/>
    <property type="match status" value="1"/>
</dbReference>
<dbReference type="CDD" id="cd10747">
    <property type="entry name" value="DnaJ_C"/>
    <property type="match status" value="1"/>
</dbReference>
<dbReference type="FunFam" id="2.60.260.20:FF:000003">
    <property type="entry name" value="DnaJ subfamily A member 2"/>
    <property type="match status" value="1"/>
</dbReference>
<dbReference type="InterPro" id="IPR036869">
    <property type="entry name" value="J_dom_sf"/>
</dbReference>
<dbReference type="InterPro" id="IPR002939">
    <property type="entry name" value="DnaJ_C"/>
</dbReference>
<keyword evidence="8" id="KW-0636">Prenylation</keyword>
<dbReference type="OrthoDB" id="550424at2759"/>
<evidence type="ECO:0000256" key="2">
    <source>
        <dbReference type="ARBA" id="ARBA00022723"/>
    </source>
</evidence>
<dbReference type="Gene3D" id="1.10.287.110">
    <property type="entry name" value="DnaJ domain"/>
    <property type="match status" value="1"/>
</dbReference>
<evidence type="ECO:0000256" key="6">
    <source>
        <dbReference type="ARBA" id="ARBA00023186"/>
    </source>
</evidence>
<evidence type="ECO:0000256" key="8">
    <source>
        <dbReference type="ARBA" id="ARBA00023289"/>
    </source>
</evidence>
<evidence type="ECO:0000256" key="7">
    <source>
        <dbReference type="ARBA" id="ARBA00023288"/>
    </source>
</evidence>
<dbReference type="InterPro" id="IPR001305">
    <property type="entry name" value="HSP_DnaJ_Cys-rich_dom"/>
</dbReference>
<dbReference type="GO" id="GO:0005524">
    <property type="term" value="F:ATP binding"/>
    <property type="evidence" value="ECO:0007669"/>
    <property type="project" value="InterPro"/>
</dbReference>
<keyword evidence="4 9" id="KW-0863">Zinc-finger</keyword>
<dbReference type="SUPFAM" id="SSF46565">
    <property type="entry name" value="Chaperone J-domain"/>
    <property type="match status" value="1"/>
</dbReference>
<keyword evidence="3" id="KW-0677">Repeat</keyword>
<evidence type="ECO:0000256" key="4">
    <source>
        <dbReference type="ARBA" id="ARBA00022771"/>
    </source>
</evidence>
<dbReference type="SUPFAM" id="SSF57938">
    <property type="entry name" value="DnaJ/Hsp40 cysteine-rich domain"/>
    <property type="match status" value="1"/>
</dbReference>
<dbReference type="Gene3D" id="2.10.230.10">
    <property type="entry name" value="Heat shock protein DnaJ, cysteine-rich domain"/>
    <property type="match status" value="1"/>
</dbReference>
<sequence>MVRETKLYDSLGVKPDASESELRKAYRKLALKYHPDKNPNAGDEFKEISHAYEILSDPQKREIYDSMGEEGLSGSGMGGGMDAEDLFSQLFGGAFGGTQRGPRRGKDMIHHLKVKLEDLYNGKTTKLAVQKNVICSACEGRGGKEGAVHECTTCKGVGYTVSMRQMGPMVQQVQQPCASCKGRGEIIDEKDKCQLCQGNKVIRERKILELHIDKGMRSGQRITFAGEGDQMPKVEPGDIVIVLDQVPHERFQRQGDDLVYDAQIDLLTALAGGKFAIPHLDDRVLMIDIAAGDVIRPGMVKQIPGEGMPTYRHHNKGALLIKFQIDFPPCHWTDPSTIEKLDSILPPRPELPSLSQDKHIESATMQDADLQHIEDEYGRHGYAGMKDEDDEMGEGAGPGVQCAQQ</sequence>
<organism evidence="13 14">
    <name type="scientific">Syncephalastrum racemosum</name>
    <name type="common">Filamentous fungus</name>
    <dbReference type="NCBI Taxonomy" id="13706"/>
    <lineage>
        <taxon>Eukaryota</taxon>
        <taxon>Fungi</taxon>
        <taxon>Fungi incertae sedis</taxon>
        <taxon>Mucoromycota</taxon>
        <taxon>Mucoromycotina</taxon>
        <taxon>Mucoromycetes</taxon>
        <taxon>Mucorales</taxon>
        <taxon>Syncephalastraceae</taxon>
        <taxon>Syncephalastrum</taxon>
    </lineage>
</organism>
<feature type="zinc finger region" description="CR-type" evidence="9">
    <location>
        <begin position="122"/>
        <end position="205"/>
    </location>
</feature>
<dbReference type="Gene3D" id="2.60.260.20">
    <property type="entry name" value="Urease metallochaperone UreE, N-terminal domain"/>
    <property type="match status" value="2"/>
</dbReference>
<evidence type="ECO:0000313" key="14">
    <source>
        <dbReference type="Proteomes" id="UP000242180"/>
    </source>
</evidence>
<dbReference type="InterPro" id="IPR001623">
    <property type="entry name" value="DnaJ_domain"/>
</dbReference>
<dbReference type="PRINTS" id="PR00625">
    <property type="entry name" value="JDOMAIN"/>
</dbReference>
<dbReference type="PROSITE" id="PS50076">
    <property type="entry name" value="DNAJ_2"/>
    <property type="match status" value="1"/>
</dbReference>
<dbReference type="GO" id="GO:0006457">
    <property type="term" value="P:protein folding"/>
    <property type="evidence" value="ECO:0007669"/>
    <property type="project" value="InterPro"/>
</dbReference>
<feature type="region of interest" description="Disordered" evidence="10">
    <location>
        <begin position="363"/>
        <end position="405"/>
    </location>
</feature>
<dbReference type="FunFam" id="1.10.287.110:FF:000016">
    <property type="entry name" value="DnaJ (Hsp40) homolog, subfamily A, member 2"/>
    <property type="match status" value="1"/>
</dbReference>
<evidence type="ECO:0000259" key="12">
    <source>
        <dbReference type="PROSITE" id="PS51188"/>
    </source>
</evidence>
<keyword evidence="6" id="KW-0143">Chaperone</keyword>
<dbReference type="FunFam" id="2.10.230.10:FF:000010">
    <property type="entry name" value="Heat shock protein DnaJ, putative"/>
    <property type="match status" value="1"/>
</dbReference>
<dbReference type="Pfam" id="PF00684">
    <property type="entry name" value="DnaJ_CXXCXGXG"/>
    <property type="match status" value="1"/>
</dbReference>
<keyword evidence="1" id="KW-0488">Methylation</keyword>
<evidence type="ECO:0000313" key="13">
    <source>
        <dbReference type="EMBL" id="ORY98665.1"/>
    </source>
</evidence>
<evidence type="ECO:0000256" key="5">
    <source>
        <dbReference type="ARBA" id="ARBA00022833"/>
    </source>
</evidence>
<keyword evidence="2 9" id="KW-0479">Metal-binding</keyword>
<dbReference type="InterPro" id="IPR036410">
    <property type="entry name" value="HSP_DnaJ_Cys-rich_dom_sf"/>
</dbReference>
<keyword evidence="14" id="KW-1185">Reference proteome</keyword>
<dbReference type="SMART" id="SM00271">
    <property type="entry name" value="DnaJ"/>
    <property type="match status" value="1"/>
</dbReference>
<gene>
    <name evidence="13" type="ORF">BCR43DRAFT_543605</name>
</gene>
<dbReference type="Proteomes" id="UP000242180">
    <property type="component" value="Unassembled WGS sequence"/>
</dbReference>
<accession>A0A1X2HHT9</accession>
<dbReference type="SUPFAM" id="SSF49493">
    <property type="entry name" value="HSP40/DnaJ peptide-binding domain"/>
    <property type="match status" value="2"/>
</dbReference>
<dbReference type="GO" id="GO:0030544">
    <property type="term" value="F:Hsp70 protein binding"/>
    <property type="evidence" value="ECO:0007669"/>
    <property type="project" value="InterPro"/>
</dbReference>
<dbReference type="OMA" id="SYEYETH"/>
<dbReference type="CDD" id="cd10719">
    <property type="entry name" value="DnaJ_zf"/>
    <property type="match status" value="1"/>
</dbReference>
<dbReference type="Pfam" id="PF00226">
    <property type="entry name" value="DnaJ"/>
    <property type="match status" value="1"/>
</dbReference>
<evidence type="ECO:0000256" key="10">
    <source>
        <dbReference type="SAM" id="MobiDB-lite"/>
    </source>
</evidence>
<proteinExistence type="inferred from homology"/>
<evidence type="ECO:0000259" key="11">
    <source>
        <dbReference type="PROSITE" id="PS50076"/>
    </source>
</evidence>
<keyword evidence="7" id="KW-0449">Lipoprotein</keyword>
<dbReference type="PANTHER" id="PTHR43888">
    <property type="entry name" value="DNAJ-LIKE-2, ISOFORM A-RELATED"/>
    <property type="match status" value="1"/>
</dbReference>
<dbReference type="GO" id="GO:0009408">
    <property type="term" value="P:response to heat"/>
    <property type="evidence" value="ECO:0007669"/>
    <property type="project" value="InterPro"/>
</dbReference>
<dbReference type="FunCoup" id="A0A1X2HHT9">
    <property type="interactions" value="740"/>
</dbReference>
<dbReference type="GO" id="GO:0051082">
    <property type="term" value="F:unfolded protein binding"/>
    <property type="evidence" value="ECO:0007669"/>
    <property type="project" value="InterPro"/>
</dbReference>
<protein>
    <submittedName>
        <fullName evidence="13">Uncharacterized protein</fullName>
    </submittedName>
</protein>
<dbReference type="GO" id="GO:0008270">
    <property type="term" value="F:zinc ion binding"/>
    <property type="evidence" value="ECO:0007669"/>
    <property type="project" value="UniProtKB-KW"/>
</dbReference>
<evidence type="ECO:0000256" key="3">
    <source>
        <dbReference type="ARBA" id="ARBA00022737"/>
    </source>
</evidence>
<dbReference type="InParanoid" id="A0A1X2HHT9"/>
<keyword evidence="5 9" id="KW-0862">Zinc</keyword>
<dbReference type="Pfam" id="PF01556">
    <property type="entry name" value="DnaJ_C"/>
    <property type="match status" value="1"/>
</dbReference>
<dbReference type="InterPro" id="IPR008971">
    <property type="entry name" value="HSP40/DnaJ_pept-bd"/>
</dbReference>
<dbReference type="InterPro" id="IPR012724">
    <property type="entry name" value="DnaJ"/>
</dbReference>
<comment type="caution">
    <text evidence="13">The sequence shown here is derived from an EMBL/GenBank/DDBJ whole genome shotgun (WGS) entry which is preliminary data.</text>
</comment>
<evidence type="ECO:0000256" key="1">
    <source>
        <dbReference type="ARBA" id="ARBA00022481"/>
    </source>
</evidence>
<reference evidence="13 14" key="1">
    <citation type="submission" date="2016-07" db="EMBL/GenBank/DDBJ databases">
        <title>Pervasive Adenine N6-methylation of Active Genes in Fungi.</title>
        <authorList>
            <consortium name="DOE Joint Genome Institute"/>
            <person name="Mondo S.J."/>
            <person name="Dannebaum R.O."/>
            <person name="Kuo R.C."/>
            <person name="Labutti K."/>
            <person name="Haridas S."/>
            <person name="Kuo A."/>
            <person name="Salamov A."/>
            <person name="Ahrendt S.R."/>
            <person name="Lipzen A."/>
            <person name="Sullivan W."/>
            <person name="Andreopoulos W.B."/>
            <person name="Clum A."/>
            <person name="Lindquist E."/>
            <person name="Daum C."/>
            <person name="Ramamoorthy G.K."/>
            <person name="Gryganskyi A."/>
            <person name="Culley D."/>
            <person name="Magnuson J.K."/>
            <person name="James T.Y."/>
            <person name="O'Malley M.A."/>
            <person name="Stajich J.E."/>
            <person name="Spatafora J.W."/>
            <person name="Visel A."/>
            <person name="Grigoriev I.V."/>
        </authorList>
    </citation>
    <scope>NUCLEOTIDE SEQUENCE [LARGE SCALE GENOMIC DNA]</scope>
    <source>
        <strain evidence="13 14">NRRL 2496</strain>
    </source>
</reference>
<feature type="domain" description="J" evidence="11">
    <location>
        <begin position="6"/>
        <end position="68"/>
    </location>
</feature>
<dbReference type="EMBL" id="MCGN01000003">
    <property type="protein sequence ID" value="ORY98665.1"/>
    <property type="molecule type" value="Genomic_DNA"/>
</dbReference>
<dbReference type="STRING" id="13706.A0A1X2HHT9"/>
<feature type="compositionally biased region" description="Basic and acidic residues" evidence="10">
    <location>
        <begin position="369"/>
        <end position="379"/>
    </location>
</feature>
<dbReference type="CDD" id="cd06257">
    <property type="entry name" value="DnaJ"/>
    <property type="match status" value="1"/>
</dbReference>
<dbReference type="InterPro" id="IPR044713">
    <property type="entry name" value="DNJA1/2-like"/>
</dbReference>
<feature type="domain" description="CR-type" evidence="12">
    <location>
        <begin position="122"/>
        <end position="205"/>
    </location>
</feature>
<dbReference type="AlphaFoldDB" id="A0A1X2HHT9"/>
<dbReference type="PROSITE" id="PS51188">
    <property type="entry name" value="ZF_CR"/>
    <property type="match status" value="1"/>
</dbReference>
<name>A0A1X2HHT9_SYNRA</name>
<dbReference type="InterPro" id="IPR018253">
    <property type="entry name" value="DnaJ_domain_CS"/>
</dbReference>
<evidence type="ECO:0000256" key="9">
    <source>
        <dbReference type="PROSITE-ProRule" id="PRU00546"/>
    </source>
</evidence>